<feature type="region of interest" description="Disordered" evidence="8">
    <location>
        <begin position="202"/>
        <end position="221"/>
    </location>
</feature>
<feature type="non-terminal residue" evidence="10">
    <location>
        <position position="603"/>
    </location>
</feature>
<dbReference type="Proteomes" id="UP001219518">
    <property type="component" value="Unassembled WGS sequence"/>
</dbReference>
<keyword evidence="6" id="KW-0675">Receptor</keyword>
<evidence type="ECO:0000256" key="7">
    <source>
        <dbReference type="ARBA" id="ARBA00023180"/>
    </source>
</evidence>
<proteinExistence type="predicted"/>
<dbReference type="PANTHER" id="PTHR42643">
    <property type="entry name" value="IONOTROPIC RECEPTOR 20A-RELATED"/>
    <property type="match status" value="1"/>
</dbReference>
<keyword evidence="5 9" id="KW-0472">Membrane</keyword>
<comment type="caution">
    <text evidence="10">The sequence shown here is derived from an EMBL/GenBank/DDBJ whole genome shotgun (WGS) entry which is preliminary data.</text>
</comment>
<evidence type="ECO:0000256" key="1">
    <source>
        <dbReference type="ARBA" id="ARBA00004651"/>
    </source>
</evidence>
<dbReference type="Gene3D" id="1.10.287.70">
    <property type="match status" value="1"/>
</dbReference>
<evidence type="ECO:0000256" key="2">
    <source>
        <dbReference type="ARBA" id="ARBA00022475"/>
    </source>
</evidence>
<organism evidence="10 11">
    <name type="scientific">Frankliniella fusca</name>
    <dbReference type="NCBI Taxonomy" id="407009"/>
    <lineage>
        <taxon>Eukaryota</taxon>
        <taxon>Metazoa</taxon>
        <taxon>Ecdysozoa</taxon>
        <taxon>Arthropoda</taxon>
        <taxon>Hexapoda</taxon>
        <taxon>Insecta</taxon>
        <taxon>Pterygota</taxon>
        <taxon>Neoptera</taxon>
        <taxon>Paraneoptera</taxon>
        <taxon>Thysanoptera</taxon>
        <taxon>Terebrantia</taxon>
        <taxon>Thripoidea</taxon>
        <taxon>Thripidae</taxon>
        <taxon>Frankliniella</taxon>
    </lineage>
</organism>
<feature type="compositionally biased region" description="Pro residues" evidence="8">
    <location>
        <begin position="207"/>
        <end position="220"/>
    </location>
</feature>
<evidence type="ECO:0000256" key="5">
    <source>
        <dbReference type="ARBA" id="ARBA00023136"/>
    </source>
</evidence>
<feature type="transmembrane region" description="Helical" evidence="9">
    <location>
        <begin position="580"/>
        <end position="600"/>
    </location>
</feature>
<keyword evidence="3 9" id="KW-0812">Transmembrane</keyword>
<reference evidence="10" key="2">
    <citation type="journal article" date="2023" name="BMC Genomics">
        <title>Pest status, molecular evolution, and epigenetic factors derived from the genome assembly of Frankliniella fusca, a thysanopteran phytovirus vector.</title>
        <authorList>
            <person name="Catto M.A."/>
            <person name="Labadie P.E."/>
            <person name="Jacobson A.L."/>
            <person name="Kennedy G.G."/>
            <person name="Srinivasan R."/>
            <person name="Hunt B.G."/>
        </authorList>
    </citation>
    <scope>NUCLEOTIDE SEQUENCE</scope>
    <source>
        <strain evidence="10">PL_HMW_Pooled</strain>
    </source>
</reference>
<dbReference type="GO" id="GO:0005886">
    <property type="term" value="C:plasma membrane"/>
    <property type="evidence" value="ECO:0007669"/>
    <property type="project" value="UniProtKB-SubCell"/>
</dbReference>
<dbReference type="PANTHER" id="PTHR42643:SF24">
    <property type="entry name" value="IONOTROPIC RECEPTOR 60A"/>
    <property type="match status" value="1"/>
</dbReference>
<protein>
    <submittedName>
        <fullName evidence="10">Uncharacterized protein</fullName>
    </submittedName>
</protein>
<keyword evidence="11" id="KW-1185">Reference proteome</keyword>
<evidence type="ECO:0000256" key="8">
    <source>
        <dbReference type="SAM" id="MobiDB-lite"/>
    </source>
</evidence>
<evidence type="ECO:0000256" key="4">
    <source>
        <dbReference type="ARBA" id="ARBA00022989"/>
    </source>
</evidence>
<keyword evidence="2" id="KW-1003">Cell membrane</keyword>
<dbReference type="InterPro" id="IPR052192">
    <property type="entry name" value="Insect_Ionotropic_Sensory_Rcpt"/>
</dbReference>
<sequence length="603" mass="66591">ASSAPGRVANLFVVGKAWWLDGLLKHLPPIALVRSLGNDASKVPQVVLNNRFQKGKTATSAFVFKLGASHFFRRQWRLGDGVDDKLLHMAPLATSITLLAEDSAARLSYSVGNLSFCEPARTLLWASSKPADLQTDLDLLMACASYIFLETRLAVSLSNGTTVLHEVPFKRSCTGENRTTQIDSWTLARGWERGGGSLFDPPCSRWRPPPSPGSGPPLPPDSRYHEKIYFGPSVILHQVASKILASMSERGEPVPPRRKYLSLDCEDQWMLSARSCSLYALVSPQPLRNALHQGLAMFPWAMAKPDVVVPAGRGCSRGLLHPLTNEFSSGVMHLLALTIVCVATALYLIRGGPLEVVLLQTLSPPLVQSMRVRDKRLSLRLLLGCWMLLSVVLNAAYEGKLLSELSVAKPADEMDLEQLTESDLKILMTDRFFFQFYGDVPPLSSRRGRGMLYKPHFNYTAALPSLAERRKSAILMNNEWRTLVEPYTLPPNRTLHIFDLPTPYQYSAFITNIGSPLEEPFRKYLGRLHASGLVHFWHLQAFAELAQVLGATAQSAKGQHGYNPDLHAKRPPTPLGMVNLFPAFVVLMSGLAVAVAALLVEKI</sequence>
<evidence type="ECO:0000256" key="9">
    <source>
        <dbReference type="SAM" id="Phobius"/>
    </source>
</evidence>
<evidence type="ECO:0000313" key="11">
    <source>
        <dbReference type="Proteomes" id="UP001219518"/>
    </source>
</evidence>
<keyword evidence="4 9" id="KW-1133">Transmembrane helix</keyword>
<name>A0AAE1HDT4_9NEOP</name>
<gene>
    <name evidence="10" type="ORF">KUF71_008622</name>
</gene>
<evidence type="ECO:0000256" key="3">
    <source>
        <dbReference type="ARBA" id="ARBA00022692"/>
    </source>
</evidence>
<dbReference type="AlphaFoldDB" id="A0AAE1HDT4"/>
<feature type="transmembrane region" description="Helical" evidence="9">
    <location>
        <begin position="377"/>
        <end position="397"/>
    </location>
</feature>
<feature type="transmembrane region" description="Helical" evidence="9">
    <location>
        <begin position="330"/>
        <end position="349"/>
    </location>
</feature>
<evidence type="ECO:0000313" key="10">
    <source>
        <dbReference type="EMBL" id="KAK3919495.1"/>
    </source>
</evidence>
<reference evidence="10" key="1">
    <citation type="submission" date="2021-07" db="EMBL/GenBank/DDBJ databases">
        <authorList>
            <person name="Catto M.A."/>
            <person name="Jacobson A."/>
            <person name="Kennedy G."/>
            <person name="Labadie P."/>
            <person name="Hunt B.G."/>
            <person name="Srinivasan R."/>
        </authorList>
    </citation>
    <scope>NUCLEOTIDE SEQUENCE</scope>
    <source>
        <strain evidence="10">PL_HMW_Pooled</strain>
        <tissue evidence="10">Head</tissue>
    </source>
</reference>
<comment type="subcellular location">
    <subcellularLocation>
        <location evidence="1">Cell membrane</location>
        <topology evidence="1">Multi-pass membrane protein</topology>
    </subcellularLocation>
</comment>
<evidence type="ECO:0000256" key="6">
    <source>
        <dbReference type="ARBA" id="ARBA00023170"/>
    </source>
</evidence>
<keyword evidence="7" id="KW-0325">Glycoprotein</keyword>
<accession>A0AAE1HDT4</accession>
<dbReference type="EMBL" id="JAHWGI010000979">
    <property type="protein sequence ID" value="KAK3919495.1"/>
    <property type="molecule type" value="Genomic_DNA"/>
</dbReference>